<protein>
    <submittedName>
        <fullName evidence="1">Uncharacterized protein</fullName>
    </submittedName>
</protein>
<dbReference type="EMBL" id="CP097218">
    <property type="protein sequence ID" value="UQN30455.1"/>
    <property type="molecule type" value="Genomic_DNA"/>
</dbReference>
<dbReference type="Proteomes" id="UP001055868">
    <property type="component" value="Chromosome"/>
</dbReference>
<keyword evidence="2" id="KW-1185">Reference proteome</keyword>
<evidence type="ECO:0000313" key="2">
    <source>
        <dbReference type="Proteomes" id="UP001055868"/>
    </source>
</evidence>
<organism evidence="1 2">
    <name type="scientific">Brachybacterium kimchii</name>
    <dbReference type="NCBI Taxonomy" id="2942909"/>
    <lineage>
        <taxon>Bacteria</taxon>
        <taxon>Bacillati</taxon>
        <taxon>Actinomycetota</taxon>
        <taxon>Actinomycetes</taxon>
        <taxon>Micrococcales</taxon>
        <taxon>Dermabacteraceae</taxon>
        <taxon>Brachybacterium</taxon>
    </lineage>
</organism>
<dbReference type="RefSeq" id="WP_249479779.1">
    <property type="nucleotide sequence ID" value="NZ_CP097218.1"/>
</dbReference>
<proteinExistence type="predicted"/>
<gene>
    <name evidence="1" type="ORF">M4486_03695</name>
</gene>
<sequence>MTPIALDSPIHTRKKRHHHRCECERDTLDSPWKAELCTILHTGDEEKAQTLLDDFLNAHHGEIEQVIKRVQYNAHLDYRDRVTPFSYFGQALLQMITNRWRAKDREGTTQVFNHSHNLPSILEMETRYCVREDRKRGLLDGSAGLPGGSAHERKKRLLDKSRQLFEDEKGHAATDDEIVAFHNERMLATRKDAARQSVLITLKDLRTQQAVPLDDASLASEERLTSVDRPDIGAFEREQRLQTLFALCERRDREVQEARTRPLKRDPVHMADVARAYFARHLEGEYPTRRELVEELGATESLRRREVGSQLNAVLQLARTVFSDYRED</sequence>
<evidence type="ECO:0000313" key="1">
    <source>
        <dbReference type="EMBL" id="UQN30455.1"/>
    </source>
</evidence>
<accession>A0ABY4NAQ3</accession>
<reference evidence="1" key="1">
    <citation type="submission" date="2022-05" db="EMBL/GenBank/DDBJ databases">
        <title>Genomic analysis of Brachybacterium sp. CBA3104.</title>
        <authorList>
            <person name="Roh S.W."/>
            <person name="Kim Y.B."/>
            <person name="Kim Y."/>
        </authorList>
    </citation>
    <scope>NUCLEOTIDE SEQUENCE</scope>
    <source>
        <strain evidence="1">CBA3104</strain>
    </source>
</reference>
<name>A0ABY4NAQ3_9MICO</name>